<evidence type="ECO:0000313" key="1">
    <source>
        <dbReference type="EMBL" id="MFC3204674.1"/>
    </source>
</evidence>
<proteinExistence type="predicted"/>
<comment type="caution">
    <text evidence="1">The sequence shown here is derived from an EMBL/GenBank/DDBJ whole genome shotgun (WGS) entry which is preliminary data.</text>
</comment>
<keyword evidence="2" id="KW-1185">Reference proteome</keyword>
<protein>
    <submittedName>
        <fullName evidence="1">DUF982 domain-containing protein</fullName>
    </submittedName>
</protein>
<dbReference type="Pfam" id="PF06169">
    <property type="entry name" value="DUF982"/>
    <property type="match status" value="1"/>
</dbReference>
<dbReference type="RefSeq" id="WP_378218023.1">
    <property type="nucleotide sequence ID" value="NZ_JBHRTK010000001.1"/>
</dbReference>
<reference evidence="2" key="1">
    <citation type="journal article" date="2019" name="Int. J. Syst. Evol. Microbiol.">
        <title>The Global Catalogue of Microorganisms (GCM) 10K type strain sequencing project: providing services to taxonomists for standard genome sequencing and annotation.</title>
        <authorList>
            <consortium name="The Broad Institute Genomics Platform"/>
            <consortium name="The Broad Institute Genome Sequencing Center for Infectious Disease"/>
            <person name="Wu L."/>
            <person name="Ma J."/>
        </authorList>
    </citation>
    <scope>NUCLEOTIDE SEQUENCE [LARGE SCALE GENOMIC DNA]</scope>
    <source>
        <strain evidence="2">KCTC 52165</strain>
    </source>
</reference>
<sequence>MTVRGWWGQPVFIWIGIWDCVACTAEAEIVLRSKWPAPKGPLYQAACEACEYAMRETGNHRQARLAFIRAAKESHLVCIRQRPQIASLVNTPQD</sequence>
<organism evidence="1 2">
    <name type="scientific">Aquamicrobium soli</name>
    <dbReference type="NCBI Taxonomy" id="1811518"/>
    <lineage>
        <taxon>Bacteria</taxon>
        <taxon>Pseudomonadati</taxon>
        <taxon>Pseudomonadota</taxon>
        <taxon>Alphaproteobacteria</taxon>
        <taxon>Hyphomicrobiales</taxon>
        <taxon>Phyllobacteriaceae</taxon>
        <taxon>Aquamicrobium</taxon>
    </lineage>
</organism>
<dbReference type="Gene3D" id="6.10.250.730">
    <property type="match status" value="1"/>
</dbReference>
<dbReference type="Proteomes" id="UP001595583">
    <property type="component" value="Unassembled WGS sequence"/>
</dbReference>
<dbReference type="EMBL" id="JBHRTK010000001">
    <property type="protein sequence ID" value="MFC3204674.1"/>
    <property type="molecule type" value="Genomic_DNA"/>
</dbReference>
<dbReference type="InterPro" id="IPR010385">
    <property type="entry name" value="DUF982"/>
</dbReference>
<accession>A0ABV7K6S1</accession>
<evidence type="ECO:0000313" key="2">
    <source>
        <dbReference type="Proteomes" id="UP001595583"/>
    </source>
</evidence>
<gene>
    <name evidence="1" type="ORF">ACFOHJ_00380</name>
</gene>
<name>A0ABV7K6S1_9HYPH</name>